<evidence type="ECO:0000313" key="3">
    <source>
        <dbReference type="Proteomes" id="UP000781932"/>
    </source>
</evidence>
<comment type="caution">
    <text evidence="2">The sequence shown here is derived from an EMBL/GenBank/DDBJ whole genome shotgun (WGS) entry which is preliminary data.</text>
</comment>
<protein>
    <submittedName>
        <fullName evidence="2">Uncharacterized protein</fullName>
    </submittedName>
</protein>
<organism evidence="2 3">
    <name type="scientific">Colletotrichum karsti</name>
    <dbReference type="NCBI Taxonomy" id="1095194"/>
    <lineage>
        <taxon>Eukaryota</taxon>
        <taxon>Fungi</taxon>
        <taxon>Dikarya</taxon>
        <taxon>Ascomycota</taxon>
        <taxon>Pezizomycotina</taxon>
        <taxon>Sordariomycetes</taxon>
        <taxon>Hypocreomycetidae</taxon>
        <taxon>Glomerellales</taxon>
        <taxon>Glomerellaceae</taxon>
        <taxon>Colletotrichum</taxon>
        <taxon>Colletotrichum boninense species complex</taxon>
    </lineage>
</organism>
<keyword evidence="3" id="KW-1185">Reference proteome</keyword>
<dbReference type="EMBL" id="JAATWM020000028">
    <property type="protein sequence ID" value="KAF9874069.1"/>
    <property type="molecule type" value="Genomic_DNA"/>
</dbReference>
<dbReference type="RefSeq" id="XP_038743530.1">
    <property type="nucleotide sequence ID" value="XM_038891156.1"/>
</dbReference>
<gene>
    <name evidence="2" type="ORF">CkaCkLH20_08441</name>
</gene>
<accession>A0A9P6I0K8</accession>
<evidence type="ECO:0000256" key="1">
    <source>
        <dbReference type="SAM" id="SignalP"/>
    </source>
</evidence>
<dbReference type="OrthoDB" id="4788795at2759"/>
<reference evidence="2" key="1">
    <citation type="submission" date="2020-03" db="EMBL/GenBank/DDBJ databases">
        <authorList>
            <person name="He L."/>
        </authorList>
    </citation>
    <scope>NUCLEOTIDE SEQUENCE</scope>
    <source>
        <strain evidence="2">CkLH20</strain>
    </source>
</reference>
<feature type="signal peptide" evidence="1">
    <location>
        <begin position="1"/>
        <end position="23"/>
    </location>
</feature>
<dbReference type="GeneID" id="62164230"/>
<keyword evidence="1" id="KW-0732">Signal</keyword>
<dbReference type="AlphaFoldDB" id="A0A9P6I0K8"/>
<feature type="chain" id="PRO_5040195581" evidence="1">
    <location>
        <begin position="24"/>
        <end position="138"/>
    </location>
</feature>
<sequence>MKFPTTQTLLLALCLSLAEPIEAADKGPSASCSRWKGGIPITKWFDIPLYRRYSIVVKDLKEGEDVPWVCDRLWKELKQFKGSCTVSKPKCEANGPTEMLWIFNVDLGCNKGKVHSAWYDATKNTLGAIDCASIKKPT</sequence>
<dbReference type="Proteomes" id="UP000781932">
    <property type="component" value="Unassembled WGS sequence"/>
</dbReference>
<reference evidence="2" key="2">
    <citation type="submission" date="2020-11" db="EMBL/GenBank/DDBJ databases">
        <title>Whole genome sequencing of Colletotrichum sp.</title>
        <authorList>
            <person name="Li H."/>
        </authorList>
    </citation>
    <scope>NUCLEOTIDE SEQUENCE</scope>
    <source>
        <strain evidence="2">CkLH20</strain>
    </source>
</reference>
<name>A0A9P6I0K8_9PEZI</name>
<evidence type="ECO:0000313" key="2">
    <source>
        <dbReference type="EMBL" id="KAF9874069.1"/>
    </source>
</evidence>
<proteinExistence type="predicted"/>